<keyword evidence="9" id="KW-0812">Transmembrane</keyword>
<evidence type="ECO:0000256" key="8">
    <source>
        <dbReference type="RuleBase" id="RU000461"/>
    </source>
</evidence>
<proteinExistence type="inferred from homology"/>
<comment type="similarity">
    <text evidence="2 8">Belongs to the cytochrome P450 family.</text>
</comment>
<name>A0A3N4I9W6_ASCIM</name>
<evidence type="ECO:0000256" key="9">
    <source>
        <dbReference type="SAM" id="Phobius"/>
    </source>
</evidence>
<dbReference type="Gene3D" id="1.10.630.10">
    <property type="entry name" value="Cytochrome P450"/>
    <property type="match status" value="1"/>
</dbReference>
<keyword evidence="11" id="KW-1185">Reference proteome</keyword>
<organism evidence="10 11">
    <name type="scientific">Ascobolus immersus RN42</name>
    <dbReference type="NCBI Taxonomy" id="1160509"/>
    <lineage>
        <taxon>Eukaryota</taxon>
        <taxon>Fungi</taxon>
        <taxon>Dikarya</taxon>
        <taxon>Ascomycota</taxon>
        <taxon>Pezizomycotina</taxon>
        <taxon>Pezizomycetes</taxon>
        <taxon>Pezizales</taxon>
        <taxon>Ascobolaceae</taxon>
        <taxon>Ascobolus</taxon>
    </lineage>
</organism>
<sequence length="551" mass="63430">MEAFQNLKNQSEKFLASNSVDLGFYRSYIDPIKQHWIITALVVFVVYEVGVTFYRLYFHPLAKFPGPKLAAASTLYEFYYDYIGPKRGYLSQHVLDLHDQYGDIFRIGPNKLRVNSLDGYDKIHAVGSPFCLTYFYDGFQLDKGVLCLKDNKVHGDRRKLMNNLFSKKEMSRLMPLVRSKTQLFFDRIMKDCQEGEGETVFEAHHRVQAIASDIVMEFSYGRSYQLLEQENQRHLMNIAMDQAINTFPLGKYIPWYSAILQRLPDSVNEWIFPGSSGFSTPLHLLPFSNSSTAAFPRSSREMGKEIEALFKKKEAGTFKKDPNAPATIYYELLEQYDDPEALLQDATLMYSAGVDTTTWFLSCAFYQLAANPEIERKLLEEIKTVWPVKEQRPEILVLESLPYLAAFIKETRRLSYGVLGALPRLSPPSGATLSNQFIPGGVVCETSSYCIHHHRAFGPRAETLEFRPERWLDPANKHLEKYIVNFGSGSRSCLGMHMAMLEIYHVLPGMVRLFEIGLGEKLKKEGLQWRDRWLPLKIMEDVDFVLKVREE</sequence>
<dbReference type="GO" id="GO:0020037">
    <property type="term" value="F:heme binding"/>
    <property type="evidence" value="ECO:0007669"/>
    <property type="project" value="InterPro"/>
</dbReference>
<dbReference type="AlphaFoldDB" id="A0A3N4I9W6"/>
<dbReference type="PROSITE" id="PS00086">
    <property type="entry name" value="CYTOCHROME_P450"/>
    <property type="match status" value="1"/>
</dbReference>
<dbReference type="Proteomes" id="UP000275078">
    <property type="component" value="Unassembled WGS sequence"/>
</dbReference>
<dbReference type="Pfam" id="PF00067">
    <property type="entry name" value="p450"/>
    <property type="match status" value="1"/>
</dbReference>
<evidence type="ECO:0000256" key="3">
    <source>
        <dbReference type="ARBA" id="ARBA00022723"/>
    </source>
</evidence>
<dbReference type="InterPro" id="IPR017972">
    <property type="entry name" value="Cyt_P450_CS"/>
</dbReference>
<dbReference type="InterPro" id="IPR001128">
    <property type="entry name" value="Cyt_P450"/>
</dbReference>
<keyword evidence="9" id="KW-1133">Transmembrane helix</keyword>
<dbReference type="InterPro" id="IPR050121">
    <property type="entry name" value="Cytochrome_P450_monoxygenase"/>
</dbReference>
<dbReference type="EMBL" id="ML119679">
    <property type="protein sequence ID" value="RPA81478.1"/>
    <property type="molecule type" value="Genomic_DNA"/>
</dbReference>
<keyword evidence="3 7" id="KW-0479">Metal-binding</keyword>
<keyword evidence="6 8" id="KW-0503">Monooxygenase</keyword>
<dbReference type="OrthoDB" id="3945418at2759"/>
<dbReference type="PANTHER" id="PTHR24305">
    <property type="entry name" value="CYTOCHROME P450"/>
    <property type="match status" value="1"/>
</dbReference>
<keyword evidence="7 8" id="KW-0349">Heme</keyword>
<keyword evidence="5 7" id="KW-0408">Iron</keyword>
<feature type="transmembrane region" description="Helical" evidence="9">
    <location>
        <begin position="36"/>
        <end position="57"/>
    </location>
</feature>
<evidence type="ECO:0000313" key="10">
    <source>
        <dbReference type="EMBL" id="RPA81478.1"/>
    </source>
</evidence>
<dbReference type="PRINTS" id="PR00463">
    <property type="entry name" value="EP450I"/>
</dbReference>
<evidence type="ECO:0000256" key="7">
    <source>
        <dbReference type="PIRSR" id="PIRSR602401-1"/>
    </source>
</evidence>
<keyword evidence="9" id="KW-0472">Membrane</keyword>
<dbReference type="GO" id="GO:0005506">
    <property type="term" value="F:iron ion binding"/>
    <property type="evidence" value="ECO:0007669"/>
    <property type="project" value="InterPro"/>
</dbReference>
<dbReference type="CDD" id="cd11062">
    <property type="entry name" value="CYP58-like"/>
    <property type="match status" value="1"/>
</dbReference>
<accession>A0A3N4I9W6</accession>
<evidence type="ECO:0000256" key="2">
    <source>
        <dbReference type="ARBA" id="ARBA00010617"/>
    </source>
</evidence>
<evidence type="ECO:0000256" key="1">
    <source>
        <dbReference type="ARBA" id="ARBA00001971"/>
    </source>
</evidence>
<evidence type="ECO:0000256" key="5">
    <source>
        <dbReference type="ARBA" id="ARBA00023004"/>
    </source>
</evidence>
<dbReference type="InterPro" id="IPR002401">
    <property type="entry name" value="Cyt_P450_E_grp-I"/>
</dbReference>
<dbReference type="STRING" id="1160509.A0A3N4I9W6"/>
<protein>
    <submittedName>
        <fullName evidence="10">Cytochrome P450</fullName>
    </submittedName>
</protein>
<gene>
    <name evidence="10" type="ORF">BJ508DRAFT_238985</name>
</gene>
<dbReference type="GO" id="GO:0016705">
    <property type="term" value="F:oxidoreductase activity, acting on paired donors, with incorporation or reduction of molecular oxygen"/>
    <property type="evidence" value="ECO:0007669"/>
    <property type="project" value="InterPro"/>
</dbReference>
<evidence type="ECO:0000256" key="4">
    <source>
        <dbReference type="ARBA" id="ARBA00023002"/>
    </source>
</evidence>
<dbReference type="PANTHER" id="PTHR24305:SF157">
    <property type="entry name" value="N-ACETYLTRYPTOPHAN 6-HYDROXYLASE IVOC-RELATED"/>
    <property type="match status" value="1"/>
</dbReference>
<comment type="cofactor">
    <cofactor evidence="1 7">
        <name>heme</name>
        <dbReference type="ChEBI" id="CHEBI:30413"/>
    </cofactor>
</comment>
<keyword evidence="4 8" id="KW-0560">Oxidoreductase</keyword>
<dbReference type="SUPFAM" id="SSF48264">
    <property type="entry name" value="Cytochrome P450"/>
    <property type="match status" value="1"/>
</dbReference>
<reference evidence="10 11" key="1">
    <citation type="journal article" date="2018" name="Nat. Ecol. Evol.">
        <title>Pezizomycetes genomes reveal the molecular basis of ectomycorrhizal truffle lifestyle.</title>
        <authorList>
            <person name="Murat C."/>
            <person name="Payen T."/>
            <person name="Noel B."/>
            <person name="Kuo A."/>
            <person name="Morin E."/>
            <person name="Chen J."/>
            <person name="Kohler A."/>
            <person name="Krizsan K."/>
            <person name="Balestrini R."/>
            <person name="Da Silva C."/>
            <person name="Montanini B."/>
            <person name="Hainaut M."/>
            <person name="Levati E."/>
            <person name="Barry K.W."/>
            <person name="Belfiori B."/>
            <person name="Cichocki N."/>
            <person name="Clum A."/>
            <person name="Dockter R.B."/>
            <person name="Fauchery L."/>
            <person name="Guy J."/>
            <person name="Iotti M."/>
            <person name="Le Tacon F."/>
            <person name="Lindquist E.A."/>
            <person name="Lipzen A."/>
            <person name="Malagnac F."/>
            <person name="Mello A."/>
            <person name="Molinier V."/>
            <person name="Miyauchi S."/>
            <person name="Poulain J."/>
            <person name="Riccioni C."/>
            <person name="Rubini A."/>
            <person name="Sitrit Y."/>
            <person name="Splivallo R."/>
            <person name="Traeger S."/>
            <person name="Wang M."/>
            <person name="Zifcakova L."/>
            <person name="Wipf D."/>
            <person name="Zambonelli A."/>
            <person name="Paolocci F."/>
            <person name="Nowrousian M."/>
            <person name="Ottonello S."/>
            <person name="Baldrian P."/>
            <person name="Spatafora J.W."/>
            <person name="Henrissat B."/>
            <person name="Nagy L.G."/>
            <person name="Aury J.M."/>
            <person name="Wincker P."/>
            <person name="Grigoriev I.V."/>
            <person name="Bonfante P."/>
            <person name="Martin F.M."/>
        </authorList>
    </citation>
    <scope>NUCLEOTIDE SEQUENCE [LARGE SCALE GENOMIC DNA]</scope>
    <source>
        <strain evidence="10 11">RN42</strain>
    </source>
</reference>
<dbReference type="GO" id="GO:0004497">
    <property type="term" value="F:monooxygenase activity"/>
    <property type="evidence" value="ECO:0007669"/>
    <property type="project" value="UniProtKB-KW"/>
</dbReference>
<feature type="binding site" description="axial binding residue" evidence="7">
    <location>
        <position position="493"/>
    </location>
    <ligand>
        <name>heme</name>
        <dbReference type="ChEBI" id="CHEBI:30413"/>
    </ligand>
    <ligandPart>
        <name>Fe</name>
        <dbReference type="ChEBI" id="CHEBI:18248"/>
    </ligandPart>
</feature>
<evidence type="ECO:0000313" key="11">
    <source>
        <dbReference type="Proteomes" id="UP000275078"/>
    </source>
</evidence>
<dbReference type="InterPro" id="IPR036396">
    <property type="entry name" value="Cyt_P450_sf"/>
</dbReference>
<evidence type="ECO:0000256" key="6">
    <source>
        <dbReference type="ARBA" id="ARBA00023033"/>
    </source>
</evidence>
<dbReference type="PRINTS" id="PR00385">
    <property type="entry name" value="P450"/>
</dbReference>